<sequence>MGKAAGPNQQSQSPLTSLNDFLSTDKGAAWLAITVDDWEQKLLRVKRDAEAASTTGLNSWLQDCYVELQKKEEWRIPLSSIQTVDTSSLAGFQSSALQVPLLVTEEYIRRRALGLLARYTRRYFRFFAWRVAAAGILLEATKAGVRRLAARRGSKRVQAVVNFLLDAALPTVYFGPALGICHGVTGLMPASWLVDKIAETAAGGGSGAAEQGSPSAAPDASVGNGEQAGQHGSDNNG</sequence>
<dbReference type="Proteomes" id="UP000232323">
    <property type="component" value="Unassembled WGS sequence"/>
</dbReference>
<evidence type="ECO:0000313" key="3">
    <source>
        <dbReference type="Proteomes" id="UP000232323"/>
    </source>
</evidence>
<keyword evidence="3" id="KW-1185">Reference proteome</keyword>
<reference evidence="2 3" key="1">
    <citation type="submission" date="2017-08" db="EMBL/GenBank/DDBJ databases">
        <title>Acidophilic green algal genome provides insights into adaptation to an acidic environment.</title>
        <authorList>
            <person name="Hirooka S."/>
            <person name="Hirose Y."/>
            <person name="Kanesaki Y."/>
            <person name="Higuchi S."/>
            <person name="Fujiwara T."/>
            <person name="Onuma R."/>
            <person name="Era A."/>
            <person name="Ohbayashi R."/>
            <person name="Uzuka A."/>
            <person name="Nozaki H."/>
            <person name="Yoshikawa H."/>
            <person name="Miyagishima S.Y."/>
        </authorList>
    </citation>
    <scope>NUCLEOTIDE SEQUENCE [LARGE SCALE GENOMIC DNA]</scope>
    <source>
        <strain evidence="2 3">NIES-2499</strain>
    </source>
</reference>
<comment type="caution">
    <text evidence="2">The sequence shown here is derived from an EMBL/GenBank/DDBJ whole genome shotgun (WGS) entry which is preliminary data.</text>
</comment>
<organism evidence="2 3">
    <name type="scientific">Chlamydomonas eustigma</name>
    <dbReference type="NCBI Taxonomy" id="1157962"/>
    <lineage>
        <taxon>Eukaryota</taxon>
        <taxon>Viridiplantae</taxon>
        <taxon>Chlorophyta</taxon>
        <taxon>core chlorophytes</taxon>
        <taxon>Chlorophyceae</taxon>
        <taxon>CS clade</taxon>
        <taxon>Chlamydomonadales</taxon>
        <taxon>Chlamydomonadaceae</taxon>
        <taxon>Chlamydomonas</taxon>
    </lineage>
</organism>
<feature type="region of interest" description="Disordered" evidence="1">
    <location>
        <begin position="203"/>
        <end position="237"/>
    </location>
</feature>
<proteinExistence type="predicted"/>
<evidence type="ECO:0000313" key="2">
    <source>
        <dbReference type="EMBL" id="GAX78507.1"/>
    </source>
</evidence>
<name>A0A250X5Y8_9CHLO</name>
<protein>
    <submittedName>
        <fullName evidence="2">Uncharacterized protein</fullName>
    </submittedName>
</protein>
<feature type="compositionally biased region" description="Low complexity" evidence="1">
    <location>
        <begin position="208"/>
        <end position="218"/>
    </location>
</feature>
<accession>A0A250X5Y8</accession>
<dbReference type="AlphaFoldDB" id="A0A250X5Y8"/>
<evidence type="ECO:0000256" key="1">
    <source>
        <dbReference type="SAM" id="MobiDB-lite"/>
    </source>
</evidence>
<gene>
    <name evidence="2" type="ORF">CEUSTIGMA_g5946.t1</name>
</gene>
<dbReference type="EMBL" id="BEGY01000033">
    <property type="protein sequence ID" value="GAX78507.1"/>
    <property type="molecule type" value="Genomic_DNA"/>
</dbReference>